<keyword evidence="5 16" id="KW-0732">Signal</keyword>
<evidence type="ECO:0000259" key="18">
    <source>
        <dbReference type="PROSITE" id="PS50927"/>
    </source>
</evidence>
<evidence type="ECO:0000256" key="13">
    <source>
        <dbReference type="PIRNR" id="PIRNR000641"/>
    </source>
</evidence>
<dbReference type="GO" id="GO:0016020">
    <property type="term" value="C:membrane"/>
    <property type="evidence" value="ECO:0007669"/>
    <property type="project" value="UniProtKB-SubCell"/>
</dbReference>
<evidence type="ECO:0000256" key="12">
    <source>
        <dbReference type="ARBA" id="ARBA00023180"/>
    </source>
</evidence>
<dbReference type="InterPro" id="IPR003609">
    <property type="entry name" value="Pan_app"/>
</dbReference>
<dbReference type="InterPro" id="IPR008271">
    <property type="entry name" value="Ser/Thr_kinase_AS"/>
</dbReference>
<keyword evidence="6 13" id="KW-0547">Nucleotide-binding</keyword>
<evidence type="ECO:0000256" key="9">
    <source>
        <dbReference type="ARBA" id="ARBA00022989"/>
    </source>
</evidence>
<dbReference type="SUPFAM" id="SSF56112">
    <property type="entry name" value="Protein kinase-like (PK-like)"/>
    <property type="match status" value="1"/>
</dbReference>
<evidence type="ECO:0000256" key="10">
    <source>
        <dbReference type="ARBA" id="ARBA00023136"/>
    </source>
</evidence>
<dbReference type="PROSITE" id="PS50927">
    <property type="entry name" value="BULB_LECTIN"/>
    <property type="match status" value="1"/>
</dbReference>
<dbReference type="InterPro" id="IPR024171">
    <property type="entry name" value="SRK-like_kinase"/>
</dbReference>
<organism evidence="20 21">
    <name type="scientific">Ziziphus jujuba</name>
    <name type="common">Chinese jujube</name>
    <name type="synonym">Ziziphus sativa</name>
    <dbReference type="NCBI Taxonomy" id="326968"/>
    <lineage>
        <taxon>Eukaryota</taxon>
        <taxon>Viridiplantae</taxon>
        <taxon>Streptophyta</taxon>
        <taxon>Embryophyta</taxon>
        <taxon>Tracheophyta</taxon>
        <taxon>Spermatophyta</taxon>
        <taxon>Magnoliopsida</taxon>
        <taxon>eudicotyledons</taxon>
        <taxon>Gunneridae</taxon>
        <taxon>Pentapetalae</taxon>
        <taxon>rosids</taxon>
        <taxon>fabids</taxon>
        <taxon>Rosales</taxon>
        <taxon>Rhamnaceae</taxon>
        <taxon>Paliureae</taxon>
        <taxon>Ziziphus</taxon>
    </lineage>
</organism>
<evidence type="ECO:0000256" key="6">
    <source>
        <dbReference type="ARBA" id="ARBA00022741"/>
    </source>
</evidence>
<feature type="binding site" evidence="14">
    <location>
        <position position="548"/>
    </location>
    <ligand>
        <name>ATP</name>
        <dbReference type="ChEBI" id="CHEBI:30616"/>
    </ligand>
</feature>
<keyword evidence="9 15" id="KW-1133">Transmembrane helix</keyword>
<comment type="subcellular location">
    <subcellularLocation>
        <location evidence="1">Membrane</location>
        <topology evidence="1">Single-pass membrane protein</topology>
    </subcellularLocation>
</comment>
<keyword evidence="8 13" id="KW-0067">ATP-binding</keyword>
<comment type="catalytic activity">
    <reaction evidence="13">
        <text>L-seryl-[protein] + ATP = O-phospho-L-seryl-[protein] + ADP + H(+)</text>
        <dbReference type="Rhea" id="RHEA:17989"/>
        <dbReference type="Rhea" id="RHEA-COMP:9863"/>
        <dbReference type="Rhea" id="RHEA-COMP:11604"/>
        <dbReference type="ChEBI" id="CHEBI:15378"/>
        <dbReference type="ChEBI" id="CHEBI:29999"/>
        <dbReference type="ChEBI" id="CHEBI:30616"/>
        <dbReference type="ChEBI" id="CHEBI:83421"/>
        <dbReference type="ChEBI" id="CHEBI:456216"/>
        <dbReference type="EC" id="2.7.11.1"/>
    </reaction>
</comment>
<dbReference type="RefSeq" id="XP_015873142.3">
    <property type="nucleotide sequence ID" value="XM_016017656.4"/>
</dbReference>
<dbReference type="PANTHER" id="PTHR47974:SF3">
    <property type="entry name" value="RECEPTOR-LIKE SERINE_THREONINE-PROTEIN KINASE"/>
    <property type="match status" value="1"/>
</dbReference>
<evidence type="ECO:0000256" key="14">
    <source>
        <dbReference type="PROSITE-ProRule" id="PRU10141"/>
    </source>
</evidence>
<dbReference type="Gene3D" id="1.10.510.10">
    <property type="entry name" value="Transferase(Phosphotransferase) domain 1"/>
    <property type="match status" value="1"/>
</dbReference>
<evidence type="ECO:0000256" key="11">
    <source>
        <dbReference type="ARBA" id="ARBA00023157"/>
    </source>
</evidence>
<evidence type="ECO:0000256" key="2">
    <source>
        <dbReference type="ARBA" id="ARBA00022527"/>
    </source>
</evidence>
<dbReference type="KEGG" id="zju:107410247"/>
<feature type="transmembrane region" description="Helical" evidence="15">
    <location>
        <begin position="461"/>
        <end position="486"/>
    </location>
</feature>
<keyword evidence="21" id="KW-0675">Receptor</keyword>
<keyword evidence="12" id="KW-0325">Glycoprotein</keyword>
<dbReference type="PROSITE" id="PS50948">
    <property type="entry name" value="PAN"/>
    <property type="match status" value="1"/>
</dbReference>
<dbReference type="SUPFAM" id="SSF51110">
    <property type="entry name" value="alpha-D-mannose-specific plant lectins"/>
    <property type="match status" value="1"/>
</dbReference>
<dbReference type="Pfam" id="PF00069">
    <property type="entry name" value="Pkinase"/>
    <property type="match status" value="1"/>
</dbReference>
<dbReference type="Gene3D" id="2.90.10.10">
    <property type="entry name" value="Bulb-type lectin domain"/>
    <property type="match status" value="1"/>
</dbReference>
<dbReference type="GeneID" id="107410247"/>
<evidence type="ECO:0000259" key="17">
    <source>
        <dbReference type="PROSITE" id="PS50011"/>
    </source>
</evidence>
<accession>A0A6P3ZHM4</accession>
<dbReference type="InterPro" id="IPR011009">
    <property type="entry name" value="Kinase-like_dom_sf"/>
</dbReference>
<feature type="signal peptide" evidence="16">
    <location>
        <begin position="1"/>
        <end position="22"/>
    </location>
</feature>
<dbReference type="InParanoid" id="A0A6P3ZHM4"/>
<feature type="domain" description="Bulb-type lectin" evidence="18">
    <location>
        <begin position="19"/>
        <end position="147"/>
    </location>
</feature>
<protein>
    <recommendedName>
        <fullName evidence="13">Receptor-like serine/threonine-protein kinase</fullName>
        <ecNumber evidence="13">2.7.11.1</ecNumber>
    </recommendedName>
</protein>
<dbReference type="InterPro" id="IPR000719">
    <property type="entry name" value="Prot_kinase_dom"/>
</dbReference>
<evidence type="ECO:0000256" key="16">
    <source>
        <dbReference type="SAM" id="SignalP"/>
    </source>
</evidence>
<dbReference type="PROSITE" id="PS00107">
    <property type="entry name" value="PROTEIN_KINASE_ATP"/>
    <property type="match status" value="1"/>
</dbReference>
<keyword evidence="10 15" id="KW-0472">Membrane</keyword>
<feature type="domain" description="Protein kinase" evidence="17">
    <location>
        <begin position="520"/>
        <end position="808"/>
    </location>
</feature>
<evidence type="ECO:0000256" key="8">
    <source>
        <dbReference type="ARBA" id="ARBA00022840"/>
    </source>
</evidence>
<dbReference type="PROSITE" id="PS00108">
    <property type="entry name" value="PROTEIN_KINASE_ST"/>
    <property type="match status" value="1"/>
</dbReference>
<comment type="catalytic activity">
    <reaction evidence="13">
        <text>L-threonyl-[protein] + ATP = O-phospho-L-threonyl-[protein] + ADP + H(+)</text>
        <dbReference type="Rhea" id="RHEA:46608"/>
        <dbReference type="Rhea" id="RHEA-COMP:11060"/>
        <dbReference type="Rhea" id="RHEA-COMP:11605"/>
        <dbReference type="ChEBI" id="CHEBI:15378"/>
        <dbReference type="ChEBI" id="CHEBI:30013"/>
        <dbReference type="ChEBI" id="CHEBI:30616"/>
        <dbReference type="ChEBI" id="CHEBI:61977"/>
        <dbReference type="ChEBI" id="CHEBI:456216"/>
        <dbReference type="EC" id="2.7.11.1"/>
    </reaction>
</comment>
<dbReference type="AlphaFoldDB" id="A0A6P3ZHM4"/>
<keyword evidence="11" id="KW-1015">Disulfide bond</keyword>
<dbReference type="GO" id="GO:0005524">
    <property type="term" value="F:ATP binding"/>
    <property type="evidence" value="ECO:0007669"/>
    <property type="project" value="UniProtKB-UniRule"/>
</dbReference>
<dbReference type="PANTHER" id="PTHR47974">
    <property type="entry name" value="OS07G0415500 PROTEIN"/>
    <property type="match status" value="1"/>
</dbReference>
<dbReference type="GO" id="GO:0048544">
    <property type="term" value="P:recognition of pollen"/>
    <property type="evidence" value="ECO:0007669"/>
    <property type="project" value="InterPro"/>
</dbReference>
<evidence type="ECO:0000259" key="19">
    <source>
        <dbReference type="PROSITE" id="PS50948"/>
    </source>
</evidence>
<dbReference type="CDD" id="cd00028">
    <property type="entry name" value="B_lectin"/>
    <property type="match status" value="1"/>
</dbReference>
<dbReference type="GO" id="GO:0004674">
    <property type="term" value="F:protein serine/threonine kinase activity"/>
    <property type="evidence" value="ECO:0007669"/>
    <property type="project" value="UniProtKB-KW"/>
</dbReference>
<proteinExistence type="inferred from homology"/>
<keyword evidence="3 13" id="KW-0808">Transferase</keyword>
<evidence type="ECO:0000313" key="20">
    <source>
        <dbReference type="Proteomes" id="UP001652623"/>
    </source>
</evidence>
<evidence type="ECO:0000313" key="21">
    <source>
        <dbReference type="RefSeq" id="XP_015873142.3"/>
    </source>
</evidence>
<dbReference type="InterPro" id="IPR017441">
    <property type="entry name" value="Protein_kinase_ATP_BS"/>
</dbReference>
<keyword evidence="4 15" id="KW-0812">Transmembrane</keyword>
<evidence type="ECO:0000256" key="1">
    <source>
        <dbReference type="ARBA" id="ARBA00004167"/>
    </source>
</evidence>
<dbReference type="SMART" id="SM00108">
    <property type="entry name" value="B_lectin"/>
    <property type="match status" value="1"/>
</dbReference>
<dbReference type="Proteomes" id="UP001652623">
    <property type="component" value="Chromosome 10"/>
</dbReference>
<evidence type="ECO:0000256" key="5">
    <source>
        <dbReference type="ARBA" id="ARBA00022729"/>
    </source>
</evidence>
<dbReference type="InterPro" id="IPR036426">
    <property type="entry name" value="Bulb-type_lectin_dom_sf"/>
</dbReference>
<name>A0A6P3ZHM4_ZIZJJ</name>
<keyword evidence="2 13" id="KW-0723">Serine/threonine-protein kinase</keyword>
<dbReference type="InterPro" id="IPR000858">
    <property type="entry name" value="S_locus_glycoprot_dom"/>
</dbReference>
<dbReference type="PROSITE" id="PS50011">
    <property type="entry name" value="PROTEIN_KINASE_DOM"/>
    <property type="match status" value="1"/>
</dbReference>
<keyword evidence="20" id="KW-1185">Reference proteome</keyword>
<dbReference type="PIRSF" id="PIRSF000641">
    <property type="entry name" value="SRK"/>
    <property type="match status" value="1"/>
</dbReference>
<dbReference type="EC" id="2.7.11.1" evidence="13"/>
<keyword evidence="7 13" id="KW-0418">Kinase</keyword>
<dbReference type="InterPro" id="IPR001480">
    <property type="entry name" value="Bulb-type_lectin_dom"/>
</dbReference>
<dbReference type="SMART" id="SM00220">
    <property type="entry name" value="S_TKc"/>
    <property type="match status" value="1"/>
</dbReference>
<evidence type="ECO:0000256" key="3">
    <source>
        <dbReference type="ARBA" id="ARBA00022679"/>
    </source>
</evidence>
<feature type="domain" description="Apple" evidence="19">
    <location>
        <begin position="326"/>
        <end position="422"/>
    </location>
</feature>
<evidence type="ECO:0000256" key="4">
    <source>
        <dbReference type="ARBA" id="ARBA00022692"/>
    </source>
</evidence>
<evidence type="ECO:0000256" key="15">
    <source>
        <dbReference type="SAM" id="Phobius"/>
    </source>
</evidence>
<sequence length="837" mass="95172">MGFYTFFLLLSLLQAPLFYLSATSDDTLEQGSSLSVEKPNNVLVSPNGVFSAGFSLVGENAFCFAISFMKSSVPTIVWMANRDQPVNGIGSKFSLLRNGNLVLLDAGRINLWSTETTSPVSVYLQLHDNGNLVLYNIRNESLWESFDSPTDTLLAEQKITKDASLLSSKSHTNYSSGYYTFYFDNDNVLRLLYQGPDPQISSVYWPEPNEPSFRAGRTTYNNSKTAMFNSTGYFQSSDDLVFSASDCGVVLYRRLTLDPDGNLRFYSFDEKNKLWIVTWQAFSQPCRIHGICGPNSLCKYDHALGRRCSCLPGFKMKSNLDWSYGCEPVGFNYNSLVNNIQESGFVHLTNTEFYGYDKEYFQNYSLQRCQDECLKSSSHCQAIQFIYWTDTGYYDCYIKTQLLNGHQPYFQGDAYVRLPKSVFSSIENPMKELRLECPQDSNPSLLNRTYEKEGQNRFLKFLLWFAVSLGGVEFTCISLVFCFLFWNRLEDIDKDKQGYMLAATTRFQKFSYDELKKATRGFHEEIGRGAGGIVYKGILPDHRVAAIKRLINDGHGGEAHEFHTEMSTIGRLNHMNLIEMWGYCAEGKHRLLVYEYMENGSLASKLADSNALDWEKRFGIALGTAKGLAYLHEECLEWVLHCDIKPQNILLDSNYHAKVADFGLSKLQNREMPNNSSFSRIRGTRGYMAPEWVYNLPITSKVDVYGYGIVALEIITGKKPTGSQFSESGRMTENHGRLVKWVKEKMVGADSSQTNWIEEIADSRMGGKFDKAKLEILVKVALQCVEEDKEARPTMHQVVEMLQCHEEEKIFDTPKVPDPSCESGLLYFDNTEILLDV</sequence>
<dbReference type="Pfam" id="PF00954">
    <property type="entry name" value="S_locus_glycop"/>
    <property type="match status" value="1"/>
</dbReference>
<evidence type="ECO:0000256" key="7">
    <source>
        <dbReference type="ARBA" id="ARBA00022777"/>
    </source>
</evidence>
<gene>
    <name evidence="21" type="primary">LOC107410247</name>
</gene>
<dbReference type="Gene3D" id="3.30.200.20">
    <property type="entry name" value="Phosphorylase Kinase, domain 1"/>
    <property type="match status" value="1"/>
</dbReference>
<reference evidence="21" key="1">
    <citation type="submission" date="2025-08" db="UniProtKB">
        <authorList>
            <consortium name="RefSeq"/>
        </authorList>
    </citation>
    <scope>IDENTIFICATION</scope>
    <source>
        <tissue evidence="21">Seedling</tissue>
    </source>
</reference>
<comment type="similarity">
    <text evidence="13">Belongs to the protein kinase superfamily. Ser/Thr protein kinase family.</text>
</comment>
<dbReference type="Pfam" id="PF01453">
    <property type="entry name" value="B_lectin"/>
    <property type="match status" value="1"/>
</dbReference>
<feature type="chain" id="PRO_5046023723" description="Receptor-like serine/threonine-protein kinase" evidence="16">
    <location>
        <begin position="23"/>
        <end position="837"/>
    </location>
</feature>